<accession>A0A826H173</accession>
<proteinExistence type="predicted"/>
<dbReference type="InterPro" id="IPR003459">
    <property type="entry name" value="Borrelia_plasmid_OrfA"/>
</dbReference>
<reference evidence="1 2" key="1">
    <citation type="journal article" date="2011" name="J. Bacteriol.">
        <title>Whole genome sequence of an unusual Borrelia burgdorferi sensu lato isolate.</title>
        <authorList>
            <person name="Casjens S.R."/>
            <person name="Fraser-Liggett C.M."/>
            <person name="Mongodin E.F."/>
            <person name="Qiu W.G."/>
            <person name="Dunn J.J."/>
            <person name="Luft B.J."/>
            <person name="Schutzer S.E."/>
        </authorList>
    </citation>
    <scope>NUCLEOTIDE SEQUENCE [LARGE SCALE GENOMIC DNA]</scope>
    <source>
        <strain evidence="1 2">SV1</strain>
    </source>
</reference>
<keyword evidence="1" id="KW-0614">Plasmid</keyword>
<dbReference type="AlphaFoldDB" id="A0A826H173"/>
<sequence length="114" mass="13291">MLCAPNSNIHKENKKETTINTLRPDLRFLVKLKALEKRILIFANSFREFKGKFCLYKVPPIAHKLIDAYFSITKADLVKKVKDEKDTLRKKKESFKPKNITKNIAVCNKQDINI</sequence>
<evidence type="ECO:0000313" key="2">
    <source>
        <dbReference type="Proteomes" id="UP000006166"/>
    </source>
</evidence>
<protein>
    <submittedName>
        <fullName evidence="1">Uncharacterized protein</fullName>
    </submittedName>
</protein>
<gene>
    <name evidence="1" type="ORF">BSV1_M44</name>
</gene>
<evidence type="ECO:0000313" key="1">
    <source>
        <dbReference type="EMBL" id="EEH00292.1"/>
    </source>
</evidence>
<geneLocation type="plasmid" evidence="1">
    <name>lp32-6</name>
</geneLocation>
<keyword evidence="2" id="KW-1185">Reference proteome</keyword>
<name>A0A826H173_9SPIR</name>
<organism evidence="1 2">
    <name type="scientific">Borreliella finlandensis</name>
    <dbReference type="NCBI Taxonomy" id="498741"/>
    <lineage>
        <taxon>Bacteria</taxon>
        <taxon>Pseudomonadati</taxon>
        <taxon>Spirochaetota</taxon>
        <taxon>Spirochaetia</taxon>
        <taxon>Spirochaetales</taxon>
        <taxon>Borreliaceae</taxon>
        <taxon>Borreliella</taxon>
    </lineage>
</organism>
<dbReference type="Pfam" id="PF02414">
    <property type="entry name" value="Borrelia_orfA"/>
    <property type="match status" value="1"/>
</dbReference>
<dbReference type="Proteomes" id="UP000006166">
    <property type="component" value="Unassembled WGS sequence"/>
</dbReference>
<dbReference type="EMBL" id="ABJZ02000006">
    <property type="protein sequence ID" value="EEH00292.1"/>
    <property type="molecule type" value="Genomic_DNA"/>
</dbReference>
<comment type="caution">
    <text evidence="1">The sequence shown here is derived from an EMBL/GenBank/DDBJ whole genome shotgun (WGS) entry which is preliminary data.</text>
</comment>